<keyword evidence="2" id="KW-1185">Reference proteome</keyword>
<evidence type="ECO:0000313" key="2">
    <source>
        <dbReference type="Proteomes" id="UP001596135"/>
    </source>
</evidence>
<evidence type="ECO:0000313" key="1">
    <source>
        <dbReference type="EMBL" id="MFC6044774.1"/>
    </source>
</evidence>
<dbReference type="EMBL" id="JBHSRJ010000005">
    <property type="protein sequence ID" value="MFC6044774.1"/>
    <property type="molecule type" value="Genomic_DNA"/>
</dbReference>
<dbReference type="Proteomes" id="UP001596135">
    <property type="component" value="Unassembled WGS sequence"/>
</dbReference>
<gene>
    <name evidence="1" type="ORF">ACFPYL_16915</name>
</gene>
<proteinExistence type="predicted"/>
<sequence length="62" mass="6511">MAGYEAGRSLALQAGSAAAGYRWLADHPEVGNAFVAGYEWALWDYEDANGLVHSPASNRAAG</sequence>
<protein>
    <submittedName>
        <fullName evidence="1">Uncharacterized protein</fullName>
    </submittedName>
</protein>
<reference evidence="2" key="1">
    <citation type="journal article" date="2019" name="Int. J. Syst. Evol. Microbiol.">
        <title>The Global Catalogue of Microorganisms (GCM) 10K type strain sequencing project: providing services to taxonomists for standard genome sequencing and annotation.</title>
        <authorList>
            <consortium name="The Broad Institute Genomics Platform"/>
            <consortium name="The Broad Institute Genome Sequencing Center for Infectious Disease"/>
            <person name="Wu L."/>
            <person name="Ma J."/>
        </authorList>
    </citation>
    <scope>NUCLEOTIDE SEQUENCE [LARGE SCALE GENOMIC DNA]</scope>
    <source>
        <strain evidence="2">CCUG 54522</strain>
    </source>
</reference>
<accession>A0ABW1LLN3</accession>
<organism evidence="1 2">
    <name type="scientific">Nocardioides hankookensis</name>
    <dbReference type="NCBI Taxonomy" id="443157"/>
    <lineage>
        <taxon>Bacteria</taxon>
        <taxon>Bacillati</taxon>
        <taxon>Actinomycetota</taxon>
        <taxon>Actinomycetes</taxon>
        <taxon>Propionibacteriales</taxon>
        <taxon>Nocardioidaceae</taxon>
        <taxon>Nocardioides</taxon>
    </lineage>
</organism>
<dbReference type="RefSeq" id="WP_379156734.1">
    <property type="nucleotide sequence ID" value="NZ_JBHSRJ010000005.1"/>
</dbReference>
<name>A0ABW1LLN3_9ACTN</name>
<comment type="caution">
    <text evidence="1">The sequence shown here is derived from an EMBL/GenBank/DDBJ whole genome shotgun (WGS) entry which is preliminary data.</text>
</comment>